<evidence type="ECO:0000313" key="1">
    <source>
        <dbReference type="EMBL" id="EKC79049.1"/>
    </source>
</evidence>
<gene>
    <name evidence="1" type="ORF">LEA_02852</name>
</gene>
<reference evidence="1" key="1">
    <citation type="journal article" date="2013" name="Environ. Microbiol.">
        <title>Microbiota from the distal guts of lean and obese adolescents exhibit partial functional redundancy besides clear differences in community structure.</title>
        <authorList>
            <person name="Ferrer M."/>
            <person name="Ruiz A."/>
            <person name="Lanza F."/>
            <person name="Haange S.B."/>
            <person name="Oberbach A."/>
            <person name="Till H."/>
            <person name="Bargiela R."/>
            <person name="Campoy C."/>
            <person name="Segura M.T."/>
            <person name="Richter M."/>
            <person name="von Bergen M."/>
            <person name="Seifert J."/>
            <person name="Suarez A."/>
        </authorList>
    </citation>
    <scope>NUCLEOTIDE SEQUENCE</scope>
</reference>
<protein>
    <submittedName>
        <fullName evidence="1">Uncharacterized protein</fullName>
    </submittedName>
</protein>
<organism evidence="1">
    <name type="scientific">human gut metagenome</name>
    <dbReference type="NCBI Taxonomy" id="408170"/>
    <lineage>
        <taxon>unclassified sequences</taxon>
        <taxon>metagenomes</taxon>
        <taxon>organismal metagenomes</taxon>
    </lineage>
</organism>
<sequence>MQATREVIQAVGRMCRTFVKSRNINIYIEDKLLEKIYSGELRKRIMSPELEAIAVLRETLGSDYSDERQRILNTAEKISSTGMWTIKGLLYRKWNERSMQIWHELRELVLTFPTANQSQYNADYNLKMLYITAGKKIQQIPLLSVL</sequence>
<dbReference type="AlphaFoldDB" id="K1UGB9"/>
<proteinExistence type="predicted"/>
<name>K1UGB9_9ZZZZ</name>
<accession>K1UGB9</accession>
<comment type="caution">
    <text evidence="1">The sequence shown here is derived from an EMBL/GenBank/DDBJ whole genome shotgun (WGS) entry which is preliminary data.</text>
</comment>
<dbReference type="EMBL" id="AJWY01001922">
    <property type="protein sequence ID" value="EKC79049.1"/>
    <property type="molecule type" value="Genomic_DNA"/>
</dbReference>